<evidence type="ECO:0000313" key="3">
    <source>
        <dbReference type="Proteomes" id="UP001497472"/>
    </source>
</evidence>
<dbReference type="AlphaFoldDB" id="A0AAV1JKT1"/>
<accession>A0AAV1JKT1</accession>
<comment type="caution">
    <text evidence="2">The sequence shown here is derived from an EMBL/GenBank/DDBJ whole genome shotgun (WGS) entry which is preliminary data.</text>
</comment>
<gene>
    <name evidence="2" type="ORF">LNINA_LOCUS9220</name>
</gene>
<organism evidence="2 3">
    <name type="scientific">Leptosia nina</name>
    <dbReference type="NCBI Taxonomy" id="320188"/>
    <lineage>
        <taxon>Eukaryota</taxon>
        <taxon>Metazoa</taxon>
        <taxon>Ecdysozoa</taxon>
        <taxon>Arthropoda</taxon>
        <taxon>Hexapoda</taxon>
        <taxon>Insecta</taxon>
        <taxon>Pterygota</taxon>
        <taxon>Neoptera</taxon>
        <taxon>Endopterygota</taxon>
        <taxon>Lepidoptera</taxon>
        <taxon>Glossata</taxon>
        <taxon>Ditrysia</taxon>
        <taxon>Papilionoidea</taxon>
        <taxon>Pieridae</taxon>
        <taxon>Pierinae</taxon>
        <taxon>Leptosia</taxon>
    </lineage>
</organism>
<protein>
    <submittedName>
        <fullName evidence="2">Uncharacterized protein</fullName>
    </submittedName>
</protein>
<feature type="signal peptide" evidence="1">
    <location>
        <begin position="1"/>
        <end position="22"/>
    </location>
</feature>
<proteinExistence type="predicted"/>
<keyword evidence="1" id="KW-0732">Signal</keyword>
<evidence type="ECO:0000313" key="2">
    <source>
        <dbReference type="EMBL" id="CAK1549964.1"/>
    </source>
</evidence>
<keyword evidence="3" id="KW-1185">Reference proteome</keyword>
<sequence>MHFKEICFLVTLTVMFIHDVKALPRDSSVIKTESVSSIQDTSLPKVKEPSKESAMVIPGQVICKNDKESEEPAEDVICQEHCLPKGYSYGICVSGKCSCI</sequence>
<evidence type="ECO:0000256" key="1">
    <source>
        <dbReference type="SAM" id="SignalP"/>
    </source>
</evidence>
<feature type="chain" id="PRO_5043965219" evidence="1">
    <location>
        <begin position="23"/>
        <end position="100"/>
    </location>
</feature>
<dbReference type="Proteomes" id="UP001497472">
    <property type="component" value="Unassembled WGS sequence"/>
</dbReference>
<reference evidence="2 3" key="1">
    <citation type="submission" date="2023-11" db="EMBL/GenBank/DDBJ databases">
        <authorList>
            <person name="Okamura Y."/>
        </authorList>
    </citation>
    <scope>NUCLEOTIDE SEQUENCE [LARGE SCALE GENOMIC DNA]</scope>
</reference>
<name>A0AAV1JKT1_9NEOP</name>
<dbReference type="EMBL" id="CAVLEF010000040">
    <property type="protein sequence ID" value="CAK1549964.1"/>
    <property type="molecule type" value="Genomic_DNA"/>
</dbReference>